<evidence type="ECO:0000313" key="11">
    <source>
        <dbReference type="Proteomes" id="UP000663836"/>
    </source>
</evidence>
<evidence type="ECO:0000256" key="5">
    <source>
        <dbReference type="ARBA" id="ARBA00022889"/>
    </source>
</evidence>
<keyword evidence="5" id="KW-0130">Cell adhesion</keyword>
<feature type="non-terminal residue" evidence="10">
    <location>
        <position position="1"/>
    </location>
</feature>
<keyword evidence="4 8" id="KW-0106">Calcium</keyword>
<dbReference type="Pfam" id="PF00028">
    <property type="entry name" value="Cadherin"/>
    <property type="match status" value="1"/>
</dbReference>
<feature type="domain" description="Cadherin" evidence="9">
    <location>
        <begin position="106"/>
        <end position="178"/>
    </location>
</feature>
<evidence type="ECO:0000256" key="8">
    <source>
        <dbReference type="PROSITE-ProRule" id="PRU00043"/>
    </source>
</evidence>
<comment type="caution">
    <text evidence="10">The sequence shown here is derived from an EMBL/GenBank/DDBJ whole genome shotgun (WGS) entry which is preliminary data.</text>
</comment>
<dbReference type="InterPro" id="IPR015919">
    <property type="entry name" value="Cadherin-like_sf"/>
</dbReference>
<feature type="domain" description="Cadherin" evidence="9">
    <location>
        <begin position="179"/>
        <end position="285"/>
    </location>
</feature>
<keyword evidence="2" id="KW-0812">Transmembrane</keyword>
<accession>A0A820CMN0</accession>
<dbReference type="InterPro" id="IPR002126">
    <property type="entry name" value="Cadherin-like_dom"/>
</dbReference>
<evidence type="ECO:0000259" key="9">
    <source>
        <dbReference type="PROSITE" id="PS50268"/>
    </source>
</evidence>
<keyword evidence="3" id="KW-0677">Repeat</keyword>
<dbReference type="SMART" id="SM00112">
    <property type="entry name" value="CA"/>
    <property type="match status" value="2"/>
</dbReference>
<dbReference type="InterPro" id="IPR050971">
    <property type="entry name" value="Cadherin-domain_protein"/>
</dbReference>
<dbReference type="EMBL" id="CAJOBD010017912">
    <property type="protein sequence ID" value="CAF4225716.1"/>
    <property type="molecule type" value="Genomic_DNA"/>
</dbReference>
<dbReference type="GO" id="GO:0007156">
    <property type="term" value="P:homophilic cell adhesion via plasma membrane adhesion molecules"/>
    <property type="evidence" value="ECO:0007669"/>
    <property type="project" value="InterPro"/>
</dbReference>
<evidence type="ECO:0000256" key="4">
    <source>
        <dbReference type="ARBA" id="ARBA00022837"/>
    </source>
</evidence>
<evidence type="ECO:0000313" key="10">
    <source>
        <dbReference type="EMBL" id="CAF4225716.1"/>
    </source>
</evidence>
<evidence type="ECO:0000256" key="6">
    <source>
        <dbReference type="ARBA" id="ARBA00022989"/>
    </source>
</evidence>
<evidence type="ECO:0000256" key="1">
    <source>
        <dbReference type="ARBA" id="ARBA00004370"/>
    </source>
</evidence>
<sequence>MICSKKNHQYLLFHYFIFLNIIQSNLITGQICQNDIPDFLNNVNLAGPLFDQSVYTITASNFSVLSSINTPAFVFNIQPQTIYTRPSFISTSVTGRALNITPGIKTVTSNNPNFIVTSLSNGSYALVTNTFPLNYFSLYNRYLFNLIATQTYQNRPSVSSTAIVQINLENYNVHAPIFIPLNQIFSISETAIIGTRFGTVYATDADNDGIIYSISSSQFSIDPLTGILQLQQTFQSSSASQYFVSVTASDDGTSCLPARSACPRFSTSTIITINVTAVNKRSPQFLNQKCGSTVSFYESNAIGANITTLTVFDDDRGEDGQIAISFPSEQSRTTVSDLRNTAYSQFYIQQLPLTGTTRTAVLRTNISFDYDAP</sequence>
<organism evidence="10 11">
    <name type="scientific">Rotaria sordida</name>
    <dbReference type="NCBI Taxonomy" id="392033"/>
    <lineage>
        <taxon>Eukaryota</taxon>
        <taxon>Metazoa</taxon>
        <taxon>Spiralia</taxon>
        <taxon>Gnathifera</taxon>
        <taxon>Rotifera</taxon>
        <taxon>Eurotatoria</taxon>
        <taxon>Bdelloidea</taxon>
        <taxon>Philodinida</taxon>
        <taxon>Philodinidae</taxon>
        <taxon>Rotaria</taxon>
    </lineage>
</organism>
<dbReference type="Gene3D" id="2.60.40.60">
    <property type="entry name" value="Cadherins"/>
    <property type="match status" value="2"/>
</dbReference>
<dbReference type="PANTHER" id="PTHR24025:SF31">
    <property type="entry name" value="NEURAL-CADHERIN"/>
    <property type="match status" value="1"/>
</dbReference>
<dbReference type="PROSITE" id="PS50268">
    <property type="entry name" value="CADHERIN_2"/>
    <property type="match status" value="2"/>
</dbReference>
<proteinExistence type="predicted"/>
<evidence type="ECO:0000256" key="3">
    <source>
        <dbReference type="ARBA" id="ARBA00022737"/>
    </source>
</evidence>
<dbReference type="SUPFAM" id="SSF49313">
    <property type="entry name" value="Cadherin-like"/>
    <property type="match status" value="1"/>
</dbReference>
<dbReference type="GO" id="GO:0005911">
    <property type="term" value="C:cell-cell junction"/>
    <property type="evidence" value="ECO:0007669"/>
    <property type="project" value="TreeGrafter"/>
</dbReference>
<reference evidence="10" key="1">
    <citation type="submission" date="2021-02" db="EMBL/GenBank/DDBJ databases">
        <authorList>
            <person name="Nowell W R."/>
        </authorList>
    </citation>
    <scope>NUCLEOTIDE SEQUENCE</scope>
</reference>
<dbReference type="CDD" id="cd11304">
    <property type="entry name" value="Cadherin_repeat"/>
    <property type="match status" value="1"/>
</dbReference>
<protein>
    <recommendedName>
        <fullName evidence="9">Cadherin domain-containing protein</fullName>
    </recommendedName>
</protein>
<name>A0A820CMN0_9BILA</name>
<dbReference type="Proteomes" id="UP000663836">
    <property type="component" value="Unassembled WGS sequence"/>
</dbReference>
<gene>
    <name evidence="10" type="ORF">JBS370_LOCUS37643</name>
</gene>
<keyword evidence="6" id="KW-1133">Transmembrane helix</keyword>
<dbReference type="AlphaFoldDB" id="A0A820CMN0"/>
<dbReference type="GO" id="GO:0016020">
    <property type="term" value="C:membrane"/>
    <property type="evidence" value="ECO:0007669"/>
    <property type="project" value="UniProtKB-SubCell"/>
</dbReference>
<dbReference type="PRINTS" id="PR00205">
    <property type="entry name" value="CADHERIN"/>
</dbReference>
<keyword evidence="7" id="KW-0472">Membrane</keyword>
<evidence type="ECO:0000256" key="7">
    <source>
        <dbReference type="ARBA" id="ARBA00023136"/>
    </source>
</evidence>
<comment type="subcellular location">
    <subcellularLocation>
        <location evidence="1">Membrane</location>
    </subcellularLocation>
</comment>
<evidence type="ECO:0000256" key="2">
    <source>
        <dbReference type="ARBA" id="ARBA00022692"/>
    </source>
</evidence>
<dbReference type="GO" id="GO:0005509">
    <property type="term" value="F:calcium ion binding"/>
    <property type="evidence" value="ECO:0007669"/>
    <property type="project" value="UniProtKB-UniRule"/>
</dbReference>
<dbReference type="PANTHER" id="PTHR24025">
    <property type="entry name" value="DESMOGLEIN FAMILY MEMBER"/>
    <property type="match status" value="1"/>
</dbReference>